<feature type="region of interest" description="Disordered" evidence="5">
    <location>
        <begin position="401"/>
        <end position="573"/>
    </location>
</feature>
<evidence type="ECO:0000256" key="4">
    <source>
        <dbReference type="SAM" id="Coils"/>
    </source>
</evidence>
<protein>
    <recommendedName>
        <fullName evidence="6">J domain-containing protein</fullName>
    </recommendedName>
</protein>
<comment type="caution">
    <text evidence="7">The sequence shown here is derived from an EMBL/GenBank/DDBJ whole genome shotgun (WGS) entry which is preliminary data.</text>
</comment>
<dbReference type="SMART" id="SM00271">
    <property type="entry name" value="DnaJ"/>
    <property type="match status" value="1"/>
</dbReference>
<feature type="compositionally biased region" description="Basic and acidic residues" evidence="5">
    <location>
        <begin position="555"/>
        <end position="573"/>
    </location>
</feature>
<evidence type="ECO:0000256" key="3">
    <source>
        <dbReference type="PROSITE-ProRule" id="PRU00023"/>
    </source>
</evidence>
<dbReference type="SMART" id="SM00248">
    <property type="entry name" value="ANK"/>
    <property type="match status" value="3"/>
</dbReference>
<evidence type="ECO:0000313" key="7">
    <source>
        <dbReference type="EMBL" id="KAJ4499483.1"/>
    </source>
</evidence>
<feature type="region of interest" description="Disordered" evidence="5">
    <location>
        <begin position="600"/>
        <end position="625"/>
    </location>
</feature>
<proteinExistence type="predicted"/>
<feature type="domain" description="J" evidence="6">
    <location>
        <begin position="7"/>
        <end position="74"/>
    </location>
</feature>
<evidence type="ECO:0000259" key="6">
    <source>
        <dbReference type="PROSITE" id="PS50076"/>
    </source>
</evidence>
<dbReference type="PROSITE" id="PS50297">
    <property type="entry name" value="ANK_REP_REGION"/>
    <property type="match status" value="1"/>
</dbReference>
<dbReference type="SUPFAM" id="SSF48403">
    <property type="entry name" value="Ankyrin repeat"/>
    <property type="match status" value="1"/>
</dbReference>
<feature type="coiled-coil region" evidence="4">
    <location>
        <begin position="145"/>
        <end position="184"/>
    </location>
</feature>
<evidence type="ECO:0000256" key="2">
    <source>
        <dbReference type="ARBA" id="ARBA00023043"/>
    </source>
</evidence>
<evidence type="ECO:0000256" key="1">
    <source>
        <dbReference type="ARBA" id="ARBA00022737"/>
    </source>
</evidence>
<dbReference type="Gene3D" id="1.25.40.20">
    <property type="entry name" value="Ankyrin repeat-containing domain"/>
    <property type="match status" value="1"/>
</dbReference>
<dbReference type="PROSITE" id="PS50088">
    <property type="entry name" value="ANK_REPEAT"/>
    <property type="match status" value="1"/>
</dbReference>
<keyword evidence="2 3" id="KW-0040">ANK repeat</keyword>
<dbReference type="PANTHER" id="PTHR24178">
    <property type="entry name" value="MOLTING PROTEIN MLT-4"/>
    <property type="match status" value="1"/>
</dbReference>
<reference evidence="7" key="1">
    <citation type="submission" date="2022-08" db="EMBL/GenBank/DDBJ databases">
        <title>A Global Phylogenomic Analysis of the Shiitake Genus Lentinula.</title>
        <authorList>
            <consortium name="DOE Joint Genome Institute"/>
            <person name="Sierra-Patev S."/>
            <person name="Min B."/>
            <person name="Naranjo-Ortiz M."/>
            <person name="Looney B."/>
            <person name="Konkel Z."/>
            <person name="Slot J.C."/>
            <person name="Sakamoto Y."/>
            <person name="Steenwyk J.L."/>
            <person name="Rokas A."/>
            <person name="Carro J."/>
            <person name="Camarero S."/>
            <person name="Ferreira P."/>
            <person name="Molpeceres G."/>
            <person name="Ruiz-Duenas F.J."/>
            <person name="Serrano A."/>
            <person name="Henrissat B."/>
            <person name="Drula E."/>
            <person name="Hughes K.W."/>
            <person name="Mata J.L."/>
            <person name="Ishikawa N.K."/>
            <person name="Vargas-Isla R."/>
            <person name="Ushijima S."/>
            <person name="Smith C.A."/>
            <person name="Ahrendt S."/>
            <person name="Andreopoulos W."/>
            <person name="He G."/>
            <person name="Labutti K."/>
            <person name="Lipzen A."/>
            <person name="Ng V."/>
            <person name="Riley R."/>
            <person name="Sandor L."/>
            <person name="Barry K."/>
            <person name="Martinez A.T."/>
            <person name="Xiao Y."/>
            <person name="Gibbons J.G."/>
            <person name="Terashima K."/>
            <person name="Grigoriev I.V."/>
            <person name="Hibbett D.S."/>
        </authorList>
    </citation>
    <scope>NUCLEOTIDE SEQUENCE</scope>
    <source>
        <strain evidence="7">RHP3577 ss4</strain>
    </source>
</reference>
<keyword evidence="1" id="KW-0677">Repeat</keyword>
<feature type="compositionally biased region" description="Basic and acidic residues" evidence="5">
    <location>
        <begin position="401"/>
        <end position="486"/>
    </location>
</feature>
<accession>A0ABQ8VSX3</accession>
<feature type="compositionally biased region" description="Polar residues" evidence="5">
    <location>
        <begin position="703"/>
        <end position="722"/>
    </location>
</feature>
<feature type="compositionally biased region" description="Basic and acidic residues" evidence="5">
    <location>
        <begin position="493"/>
        <end position="548"/>
    </location>
</feature>
<gene>
    <name evidence="7" type="ORF">C8R41DRAFT_24428</name>
</gene>
<feature type="region of interest" description="Disordered" evidence="5">
    <location>
        <begin position="699"/>
        <end position="755"/>
    </location>
</feature>
<evidence type="ECO:0000256" key="5">
    <source>
        <dbReference type="SAM" id="MobiDB-lite"/>
    </source>
</evidence>
<dbReference type="SUPFAM" id="SSF46565">
    <property type="entry name" value="Chaperone J-domain"/>
    <property type="match status" value="1"/>
</dbReference>
<organism evidence="7 8">
    <name type="scientific">Lentinula lateritia</name>
    <dbReference type="NCBI Taxonomy" id="40482"/>
    <lineage>
        <taxon>Eukaryota</taxon>
        <taxon>Fungi</taxon>
        <taxon>Dikarya</taxon>
        <taxon>Basidiomycota</taxon>
        <taxon>Agaricomycotina</taxon>
        <taxon>Agaricomycetes</taxon>
        <taxon>Agaricomycetidae</taxon>
        <taxon>Agaricales</taxon>
        <taxon>Marasmiineae</taxon>
        <taxon>Omphalotaceae</taxon>
        <taxon>Lentinula</taxon>
    </lineage>
</organism>
<keyword evidence="4" id="KW-0175">Coiled coil</keyword>
<evidence type="ECO:0000313" key="8">
    <source>
        <dbReference type="Proteomes" id="UP001150217"/>
    </source>
</evidence>
<dbReference type="InterPro" id="IPR001623">
    <property type="entry name" value="DnaJ_domain"/>
</dbReference>
<dbReference type="Gene3D" id="1.10.287.110">
    <property type="entry name" value="DnaJ domain"/>
    <property type="match status" value="1"/>
</dbReference>
<name>A0ABQ8VSX3_9AGAR</name>
<dbReference type="Proteomes" id="UP001150217">
    <property type="component" value="Unassembled WGS sequence"/>
</dbReference>
<feature type="repeat" description="ANK" evidence="3">
    <location>
        <begin position="230"/>
        <end position="264"/>
    </location>
</feature>
<sequence>MDSRYTEAFAVFGLTPEAEESVTSKAYKRLALIHHPDRNPGQYHESTQMFQQIGAAWETCQEYYSRKNRPSEFVNSSWSRDDDVPLDPEEAAAFFQFLFEQIFLGRYSRAKTRQYRRARTGGAGANVFMFDENLADKQQRQQEHRTQQKNEHAEYLKRVREFELECEAEEAERKRQAKEVAREATRLAIAQTEAFQAIRIGNLSSIRRLFSQFNLNPNNPSSKKKMREGKYDTMLHAAAQSSHTDAAMVQFILEKGVDVNAVNSEDLTAFHLAVRSGNLAVSQVLLAHRDVHPSRAAKNGETPLQLAIKSKDLSILRLVIKDATVHDVQRCWDATDISDEMREVLRSKRGFVNPANAEVKPVKLSKTVQRQRTEERTRSEKVARLAEEEWRAEVNRQKKLAKAEKRRIREAEEEEIRNKKAEREAQKRQQQQQEKEESERRAKEERIRIAEELRRKEMEEKRRADEIAANEHMKEVKQKLAEERRQKQMVVRQQERQRAQEQRRRDSEQRRLAEEEVQIRRMQEIERQHAEHQIQLESEEQRKRELLKPRRRTRKESDSRRLVEQTDRVRKRHTEDQWIDGDTLVLARDVQSNVVMPQASELTHARSRKPRVSIQRPFREREVPQGLTGEEKIRWELKEARHAEQSARDRARAAEIKLAKLRQPYDSQPPHIQEDIQTAPMVNDLFDSPRMKRHARVAATLDVSGTESPESPASTQRETSSFRGYRGRGRGRGTGGRGSRRRGRGHYQGVERIAS</sequence>
<dbReference type="PRINTS" id="PR00625">
    <property type="entry name" value="JDOMAIN"/>
</dbReference>
<dbReference type="EMBL" id="JANVFT010000010">
    <property type="protein sequence ID" value="KAJ4499483.1"/>
    <property type="molecule type" value="Genomic_DNA"/>
</dbReference>
<dbReference type="PROSITE" id="PS50076">
    <property type="entry name" value="DNAJ_2"/>
    <property type="match status" value="1"/>
</dbReference>
<dbReference type="InterPro" id="IPR002110">
    <property type="entry name" value="Ankyrin_rpt"/>
</dbReference>
<dbReference type="InterPro" id="IPR036770">
    <property type="entry name" value="Ankyrin_rpt-contain_sf"/>
</dbReference>
<keyword evidence="8" id="KW-1185">Reference proteome</keyword>
<dbReference type="Pfam" id="PF12796">
    <property type="entry name" value="Ank_2"/>
    <property type="match status" value="1"/>
</dbReference>
<dbReference type="CDD" id="cd06257">
    <property type="entry name" value="DnaJ"/>
    <property type="match status" value="1"/>
</dbReference>
<dbReference type="InterPro" id="IPR036869">
    <property type="entry name" value="J_dom_sf"/>
</dbReference>
<dbReference type="Pfam" id="PF00226">
    <property type="entry name" value="DnaJ"/>
    <property type="match status" value="1"/>
</dbReference>